<feature type="domain" description="UBC core" evidence="4">
    <location>
        <begin position="450"/>
        <end position="587"/>
    </location>
</feature>
<dbReference type="Pfam" id="PF00179">
    <property type="entry name" value="UQ_con"/>
    <property type="match status" value="1"/>
</dbReference>
<dbReference type="Proteomes" id="UP001391051">
    <property type="component" value="Unassembled WGS sequence"/>
</dbReference>
<evidence type="ECO:0000256" key="3">
    <source>
        <dbReference type="SAM" id="Phobius"/>
    </source>
</evidence>
<keyword evidence="6" id="KW-1185">Reference proteome</keyword>
<dbReference type="EMBL" id="JAQQWE010000007">
    <property type="protein sequence ID" value="KAK7947064.1"/>
    <property type="molecule type" value="Genomic_DNA"/>
</dbReference>
<dbReference type="InterPro" id="IPR000608">
    <property type="entry name" value="UBC"/>
</dbReference>
<proteinExistence type="predicted"/>
<keyword evidence="3" id="KW-1133">Transmembrane helix</keyword>
<evidence type="ECO:0000259" key="4">
    <source>
        <dbReference type="PROSITE" id="PS50127"/>
    </source>
</evidence>
<feature type="coiled-coil region" evidence="1">
    <location>
        <begin position="268"/>
        <end position="295"/>
    </location>
</feature>
<dbReference type="Pfam" id="PF14479">
    <property type="entry name" value="HeLo"/>
    <property type="match status" value="1"/>
</dbReference>
<dbReference type="InterPro" id="IPR016135">
    <property type="entry name" value="UBQ-conjugating_enzyme/RWD"/>
</dbReference>
<dbReference type="SUPFAM" id="SSF54495">
    <property type="entry name" value="UBC-like"/>
    <property type="match status" value="1"/>
</dbReference>
<sequence length="722" mass="80465">MDGFERTPRGVHAARRLEAQLQPAVAIGDCAPLCLSCYTPVPGDCVFTALKSWTCSPPTCNYCDPIFLLFNTQQIIRTPYDRIAAMAMAEVAGLALGVLGIAGLFTSCIENFDIFVRAKDFGDFDHLCTRLSLERVRLALWGETLGLLPSWPDQKPQVPYNHAIDREDIQPSIVACLCQLLDLLTKANVITERYALDCTPLSTQAYSQEVTQTPRGMLVLRDSFQKFKERIRKNQKQKPVWKVTRWSIHDCAQFEALVDKVHKLLDGLESITNALGVLERQRERLLEEVDSESDAQSLSLLQDIGSADSAPAALRASGQTGSNHGILSIRQKSLTPGVLQKQELPANQSQNDVAARDGRLEGHRRNDVSVRQAQYATPNHKSTQAHESIPQHRRWVAALLASRPQVQHAPVFSPGGNHYGQAIRSYKASDDQNYRNLSGRLAVQVHTGVSLAQRVFIELRNIHRAAVPFISASPVGDALDKLLACIEGPPGTPYQSDIFWITVRISESQPPTMQFHTHIYHPTIDHAGKICADYMAWWQRAMLVALCGLLANPNVEDPLVPKIAEKFVTDYDRYCGAARLYTQRYASAPRPAEEDLVFSHDSHATGASTHYEASDLMSKAKTVTSSVRHTDAEGSVQDDHADLASTKSIFEDHTTTEGRRSIFENLPRQQARPVPVVTDDKEMDFEEMDLQLPDPRTMVVRARLKRRAEVLPPEVEDTDDTL</sequence>
<keyword evidence="3" id="KW-0812">Transmembrane</keyword>
<accession>A0ABR1Q5N0</accession>
<dbReference type="Gene3D" id="1.20.120.1020">
    <property type="entry name" value="Prion-inhibition and propagation, HeLo domain"/>
    <property type="match status" value="1"/>
</dbReference>
<dbReference type="InterPro" id="IPR038305">
    <property type="entry name" value="HeLo_sf"/>
</dbReference>
<dbReference type="RefSeq" id="XP_066697098.1">
    <property type="nucleotide sequence ID" value="XM_066847607.1"/>
</dbReference>
<comment type="caution">
    <text evidence="5">The sequence shown here is derived from an EMBL/GenBank/DDBJ whole genome shotgun (WGS) entry which is preliminary data.</text>
</comment>
<dbReference type="PANTHER" id="PTHR24068">
    <property type="entry name" value="UBIQUITIN-CONJUGATING ENZYME E2"/>
    <property type="match status" value="1"/>
</dbReference>
<dbReference type="SMART" id="SM00212">
    <property type="entry name" value="UBCc"/>
    <property type="match status" value="1"/>
</dbReference>
<feature type="region of interest" description="Disordered" evidence="2">
    <location>
        <begin position="653"/>
        <end position="674"/>
    </location>
</feature>
<dbReference type="PROSITE" id="PS50127">
    <property type="entry name" value="UBC_2"/>
    <property type="match status" value="1"/>
</dbReference>
<name>A0ABR1Q5N0_9PEZI</name>
<evidence type="ECO:0000313" key="5">
    <source>
        <dbReference type="EMBL" id="KAK7947064.1"/>
    </source>
</evidence>
<dbReference type="GeneID" id="92080669"/>
<keyword evidence="3" id="KW-0472">Membrane</keyword>
<gene>
    <name evidence="5" type="ORF">PG986_011385</name>
</gene>
<feature type="transmembrane region" description="Helical" evidence="3">
    <location>
        <begin position="83"/>
        <end position="105"/>
    </location>
</feature>
<reference evidence="5 6" key="1">
    <citation type="submission" date="2023-01" db="EMBL/GenBank/DDBJ databases">
        <title>Analysis of 21 Apiospora genomes using comparative genomics revels a genus with tremendous synthesis potential of carbohydrate active enzymes and secondary metabolites.</title>
        <authorList>
            <person name="Sorensen T."/>
        </authorList>
    </citation>
    <scope>NUCLEOTIDE SEQUENCE [LARGE SCALE GENOMIC DNA]</scope>
    <source>
        <strain evidence="5 6">CBS 24483</strain>
    </source>
</reference>
<dbReference type="InterPro" id="IPR029498">
    <property type="entry name" value="HeLo_dom"/>
</dbReference>
<organism evidence="5 6">
    <name type="scientific">Apiospora aurea</name>
    <dbReference type="NCBI Taxonomy" id="335848"/>
    <lineage>
        <taxon>Eukaryota</taxon>
        <taxon>Fungi</taxon>
        <taxon>Dikarya</taxon>
        <taxon>Ascomycota</taxon>
        <taxon>Pezizomycotina</taxon>
        <taxon>Sordariomycetes</taxon>
        <taxon>Xylariomycetidae</taxon>
        <taxon>Amphisphaeriales</taxon>
        <taxon>Apiosporaceae</taxon>
        <taxon>Apiospora</taxon>
    </lineage>
</organism>
<evidence type="ECO:0000313" key="6">
    <source>
        <dbReference type="Proteomes" id="UP001391051"/>
    </source>
</evidence>
<dbReference type="Gene3D" id="3.10.110.10">
    <property type="entry name" value="Ubiquitin Conjugating Enzyme"/>
    <property type="match status" value="1"/>
</dbReference>
<protein>
    <recommendedName>
        <fullName evidence="4">UBC core domain-containing protein</fullName>
    </recommendedName>
</protein>
<evidence type="ECO:0000256" key="2">
    <source>
        <dbReference type="SAM" id="MobiDB-lite"/>
    </source>
</evidence>
<keyword evidence="1" id="KW-0175">Coiled coil</keyword>
<evidence type="ECO:0000256" key="1">
    <source>
        <dbReference type="SAM" id="Coils"/>
    </source>
</evidence>
<feature type="compositionally biased region" description="Basic and acidic residues" evidence="2">
    <location>
        <begin position="653"/>
        <end position="662"/>
    </location>
</feature>